<dbReference type="RefSeq" id="WP_089515298.1">
    <property type="nucleotide sequence ID" value="NZ_NJGG01000001.1"/>
</dbReference>
<reference evidence="2 3" key="1">
    <citation type="submission" date="2017-06" db="EMBL/GenBank/DDBJ databases">
        <title>Reclassification of a Polynucleobacter cosmopolitanus strain isolated from tropical Lake Victoria as Polynucleobacter victoriensis comb. nov.</title>
        <authorList>
            <person name="Hahn M.W."/>
        </authorList>
    </citation>
    <scope>NUCLEOTIDE SEQUENCE [LARGE SCALE GENOMIC DNA]</scope>
    <source>
        <strain evidence="2 3">MWH-MoIso2</strain>
    </source>
</reference>
<keyword evidence="1" id="KW-0732">Signal</keyword>
<name>A0A229FWQ3_9BURK</name>
<dbReference type="OrthoDB" id="8592387at2"/>
<organism evidence="2 3">
    <name type="scientific">Polynucleobacter cosmopolitanus</name>
    <dbReference type="NCBI Taxonomy" id="351345"/>
    <lineage>
        <taxon>Bacteria</taxon>
        <taxon>Pseudomonadati</taxon>
        <taxon>Pseudomonadota</taxon>
        <taxon>Betaproteobacteria</taxon>
        <taxon>Burkholderiales</taxon>
        <taxon>Burkholderiaceae</taxon>
        <taxon>Polynucleobacter</taxon>
    </lineage>
</organism>
<evidence type="ECO:0000256" key="1">
    <source>
        <dbReference type="SAM" id="SignalP"/>
    </source>
</evidence>
<evidence type="ECO:0000313" key="3">
    <source>
        <dbReference type="Proteomes" id="UP000215188"/>
    </source>
</evidence>
<gene>
    <name evidence="2" type="ORF">AOC33_04150</name>
</gene>
<feature type="signal peptide" evidence="1">
    <location>
        <begin position="1"/>
        <end position="20"/>
    </location>
</feature>
<comment type="caution">
    <text evidence="2">The sequence shown here is derived from an EMBL/GenBank/DDBJ whole genome shotgun (WGS) entry which is preliminary data.</text>
</comment>
<evidence type="ECO:0000313" key="2">
    <source>
        <dbReference type="EMBL" id="OXL16272.1"/>
    </source>
</evidence>
<keyword evidence="3" id="KW-1185">Reference proteome</keyword>
<protein>
    <submittedName>
        <fullName evidence="2">Uncharacterized protein</fullName>
    </submittedName>
</protein>
<feature type="chain" id="PRO_5013348094" evidence="1">
    <location>
        <begin position="21"/>
        <end position="123"/>
    </location>
</feature>
<dbReference type="EMBL" id="NJGG01000001">
    <property type="protein sequence ID" value="OXL16272.1"/>
    <property type="molecule type" value="Genomic_DNA"/>
</dbReference>
<proteinExistence type="predicted"/>
<accession>A0A229FWQ3</accession>
<dbReference type="Proteomes" id="UP000215188">
    <property type="component" value="Unassembled WGS sequence"/>
</dbReference>
<dbReference type="AlphaFoldDB" id="A0A229FWQ3"/>
<sequence length="123" mass="13564">MKLIKLLMGLFLCVSSAAFASKNHDVNPMQGGKVTTTKDIDIEFVLKKEDMKVFLRDHGKPLDIKGGTAKVTLLKSGASKEYELKNASDYFQYSGDLGVVAGTKAIVVVRIKEKVFSVRYAFD</sequence>